<name>L0K9Q1_HALHC</name>
<evidence type="ECO:0000313" key="2">
    <source>
        <dbReference type="EMBL" id="AGB42032.1"/>
    </source>
</evidence>
<dbReference type="AlphaFoldDB" id="L0K9Q1"/>
<keyword evidence="1" id="KW-1133">Transmembrane helix</keyword>
<sequence length="78" mass="9227">MWGSFCSGLYNYSFTGWQFLGMMVLRLGLFVGMIYLVIRLIIPKSKREDKAMRLLKEEFAKGLISKEEFIERRQVLDK</sequence>
<proteinExistence type="predicted"/>
<dbReference type="Proteomes" id="UP000010880">
    <property type="component" value="Chromosome"/>
</dbReference>
<feature type="transmembrane region" description="Helical" evidence="1">
    <location>
        <begin position="20"/>
        <end position="42"/>
    </location>
</feature>
<organism evidence="2 3">
    <name type="scientific">Halobacteroides halobius (strain ATCC 35273 / DSM 5150 / MD-1)</name>
    <dbReference type="NCBI Taxonomy" id="748449"/>
    <lineage>
        <taxon>Bacteria</taxon>
        <taxon>Bacillati</taxon>
        <taxon>Bacillota</taxon>
        <taxon>Clostridia</taxon>
        <taxon>Halanaerobiales</taxon>
        <taxon>Halobacteroidaceae</taxon>
        <taxon>Halobacteroides</taxon>
    </lineage>
</organism>
<keyword evidence="1" id="KW-0812">Transmembrane</keyword>
<evidence type="ECO:0000256" key="1">
    <source>
        <dbReference type="SAM" id="Phobius"/>
    </source>
</evidence>
<dbReference type="KEGG" id="hhl:Halha_2149"/>
<dbReference type="OrthoDB" id="5461404at2"/>
<gene>
    <name evidence="2" type="ordered locus">Halha_2149</name>
</gene>
<reference evidence="3" key="1">
    <citation type="submission" date="2012-02" db="EMBL/GenBank/DDBJ databases">
        <title>The complete genome of Halobacteroides halobius DSM 5150.</title>
        <authorList>
            <person name="Lucas S."/>
            <person name="Copeland A."/>
            <person name="Lapidus A."/>
            <person name="Glavina del Rio T."/>
            <person name="Dalin E."/>
            <person name="Tice H."/>
            <person name="Bruce D."/>
            <person name="Goodwin L."/>
            <person name="Pitluck S."/>
            <person name="Peters L."/>
            <person name="Mikhailova N."/>
            <person name="Gu W."/>
            <person name="Kyrpides N."/>
            <person name="Mavromatis K."/>
            <person name="Ivanova N."/>
            <person name="Brettin T."/>
            <person name="Detter J.C."/>
            <person name="Han C."/>
            <person name="Larimer F."/>
            <person name="Land M."/>
            <person name="Hauser L."/>
            <person name="Markowitz V."/>
            <person name="Cheng J.-F."/>
            <person name="Hugenholtz P."/>
            <person name="Woyke T."/>
            <person name="Wu D."/>
            <person name="Tindall B."/>
            <person name="Pomrenke H."/>
            <person name="Brambilla E."/>
            <person name="Klenk H.-P."/>
            <person name="Eisen J.A."/>
        </authorList>
    </citation>
    <scope>NUCLEOTIDE SEQUENCE [LARGE SCALE GENOMIC DNA]</scope>
    <source>
        <strain evidence="3">ATCC 35273 / DSM 5150 / MD-1</strain>
    </source>
</reference>
<dbReference type="HOGENOM" id="CLU_159099_2_3_9"/>
<dbReference type="STRING" id="748449.Halha_2149"/>
<protein>
    <submittedName>
        <fullName evidence="2">Putative membrane protein (DUF2078)</fullName>
    </submittedName>
</protein>
<accession>L0K9Q1</accession>
<dbReference type="RefSeq" id="WP_015327746.1">
    <property type="nucleotide sequence ID" value="NC_019978.1"/>
</dbReference>
<keyword evidence="1" id="KW-0472">Membrane</keyword>
<keyword evidence="3" id="KW-1185">Reference proteome</keyword>
<evidence type="ECO:0000313" key="3">
    <source>
        <dbReference type="Proteomes" id="UP000010880"/>
    </source>
</evidence>
<dbReference type="EMBL" id="CP003359">
    <property type="protein sequence ID" value="AGB42032.1"/>
    <property type="molecule type" value="Genomic_DNA"/>
</dbReference>